<dbReference type="Proteomes" id="UP000503088">
    <property type="component" value="Chromosome"/>
</dbReference>
<dbReference type="RefSeq" id="WP_173223845.1">
    <property type="nucleotide sequence ID" value="NZ_CP048104.1"/>
</dbReference>
<proteinExistence type="predicted"/>
<evidence type="ECO:0000313" key="2">
    <source>
        <dbReference type="Proteomes" id="UP000503088"/>
    </source>
</evidence>
<sequence>MYWNQPYLQPTSFGWDARVSQRRDRIYTEDLLSRNIGKLIKVYLTYENNPQWNAKTILGTIREVGRDFLLIRDQKTGKDVILMNINIDYYVFENQPATLAGKREG</sequence>
<dbReference type="KEGG" id="kpul:GXN76_13055"/>
<evidence type="ECO:0008006" key="3">
    <source>
        <dbReference type="Google" id="ProtNLM"/>
    </source>
</evidence>
<evidence type="ECO:0000313" key="1">
    <source>
        <dbReference type="EMBL" id="QKG85309.1"/>
    </source>
</evidence>
<keyword evidence="2" id="KW-1185">Reference proteome</keyword>
<dbReference type="EMBL" id="CP048104">
    <property type="protein sequence ID" value="QKG85309.1"/>
    <property type="molecule type" value="Genomic_DNA"/>
</dbReference>
<dbReference type="Pfam" id="PF09671">
    <property type="entry name" value="Spore_GerQ"/>
    <property type="match status" value="1"/>
</dbReference>
<dbReference type="AlphaFoldDB" id="A0A7D3XP24"/>
<protein>
    <recommendedName>
        <fullName evidence="3">Spore coat protein GerQ</fullName>
    </recommendedName>
</protein>
<reference evidence="1 2" key="1">
    <citation type="submission" date="2020-01" db="EMBL/GenBank/DDBJ databases">
        <authorList>
            <person name="Gulvik C.A."/>
            <person name="Batra D.G."/>
        </authorList>
    </citation>
    <scope>NUCLEOTIDE SEQUENCE [LARGE SCALE GENOMIC DNA]</scope>
    <source>
        <strain evidence="1 2">W9323</strain>
    </source>
</reference>
<organism evidence="1 2">
    <name type="scientific">Kroppenstedtia pulmonis</name>
    <dbReference type="NCBI Taxonomy" id="1380685"/>
    <lineage>
        <taxon>Bacteria</taxon>
        <taxon>Bacillati</taxon>
        <taxon>Bacillota</taxon>
        <taxon>Bacilli</taxon>
        <taxon>Bacillales</taxon>
        <taxon>Thermoactinomycetaceae</taxon>
        <taxon>Kroppenstedtia</taxon>
    </lineage>
</organism>
<dbReference type="InterPro" id="IPR014099">
    <property type="entry name" value="Spore_coat_GerQ"/>
</dbReference>
<gene>
    <name evidence="1" type="ORF">GXN76_13055</name>
</gene>
<accession>A0A7D3XP24</accession>
<name>A0A7D3XP24_9BACL</name>